<feature type="domain" description="Methyl-accepting transducer" evidence="3">
    <location>
        <begin position="68"/>
        <end position="325"/>
    </location>
</feature>
<dbReference type="RefSeq" id="WP_216248694.1">
    <property type="nucleotide sequence ID" value="NZ_JAZHFS010000011.1"/>
</dbReference>
<keyword evidence="5" id="KW-1185">Reference proteome</keyword>
<feature type="domain" description="Methyl-accepting transducer" evidence="3">
    <location>
        <begin position="368"/>
        <end position="604"/>
    </location>
</feature>
<protein>
    <submittedName>
        <fullName evidence="4">Methyl-accepting chemotaxis protein</fullName>
    </submittedName>
</protein>
<reference evidence="4 5" key="1">
    <citation type="submission" date="2023-11" db="EMBL/GenBank/DDBJ databases">
        <title>Draft genome sequence of a psychrophilic Clostridium strain from permafrost water brine.</title>
        <authorList>
            <person name="Shcherbakova V.A."/>
            <person name="Trubitsyn V.E."/>
            <person name="Zakharyuk A.G."/>
        </authorList>
    </citation>
    <scope>NUCLEOTIDE SEQUENCE [LARGE SCALE GENOMIC DNA]</scope>
    <source>
        <strain evidence="4 5">14F</strain>
    </source>
</reference>
<comment type="caution">
    <text evidence="4">The sequence shown here is derived from an EMBL/GenBank/DDBJ whole genome shotgun (WGS) entry which is preliminary data.</text>
</comment>
<evidence type="ECO:0000313" key="5">
    <source>
        <dbReference type="Proteomes" id="UP001498469"/>
    </source>
</evidence>
<keyword evidence="1 2" id="KW-0807">Transducer</keyword>
<dbReference type="InterPro" id="IPR004089">
    <property type="entry name" value="MCPsignal_dom"/>
</dbReference>
<organism evidence="4 5">
    <name type="scientific">Clostridium frigoriphilum</name>
    <dbReference type="NCBI Taxonomy" id="443253"/>
    <lineage>
        <taxon>Bacteria</taxon>
        <taxon>Bacillati</taxon>
        <taxon>Bacillota</taxon>
        <taxon>Clostridia</taxon>
        <taxon>Eubacteriales</taxon>
        <taxon>Clostridiaceae</taxon>
        <taxon>Clostridium</taxon>
    </lineage>
</organism>
<accession>A0ABU7US57</accession>
<dbReference type="PANTHER" id="PTHR32089">
    <property type="entry name" value="METHYL-ACCEPTING CHEMOTAXIS PROTEIN MCPB"/>
    <property type="match status" value="1"/>
</dbReference>
<evidence type="ECO:0000256" key="2">
    <source>
        <dbReference type="PROSITE-ProRule" id="PRU00284"/>
    </source>
</evidence>
<dbReference type="Pfam" id="PF00015">
    <property type="entry name" value="MCPsignal"/>
    <property type="match status" value="2"/>
</dbReference>
<dbReference type="PANTHER" id="PTHR32089:SF112">
    <property type="entry name" value="LYSOZYME-LIKE PROTEIN-RELATED"/>
    <property type="match status" value="1"/>
</dbReference>
<name>A0ABU7US57_9CLOT</name>
<evidence type="ECO:0000259" key="3">
    <source>
        <dbReference type="PROSITE" id="PS50111"/>
    </source>
</evidence>
<dbReference type="SMART" id="SM00283">
    <property type="entry name" value="MA"/>
    <property type="match status" value="2"/>
</dbReference>
<gene>
    <name evidence="4" type="ORF">SJI18_13240</name>
</gene>
<proteinExistence type="predicted"/>
<dbReference type="Proteomes" id="UP001498469">
    <property type="component" value="Unassembled WGS sequence"/>
</dbReference>
<sequence length="648" mass="69286">MEKKLAKPSNSRIEKVTARVLTPATDEMERKREIARRQAQDKVRARTMAKQQQLAERIAVATEQMASGIEEASSAAEELGSTMQQIASGATETASAAEQSRAAINQVDKASVIADKNAKDSLERAEIAKDLIQNTSKDIELMIKGIKESAETNMESVKLIGELEKQSNEVGEIVQAVVRIADQTNLLALNAAIEAARAGEHGKGFAVVADEVRNLAETSEKSARNIKELVNEIQSNVKVVVVDIENAGKVANDEVENAKKTTADLVKINEEVVLVMKGIVEVSQNAVDANKGAVDFLDIAEQIAVAAEQQGSAAEEVERSIQMQNKAFNELNAGAEDLTQMAEDLKASTDAQKSSESMAAASEELSANVEEGNSTSAEILKAMEQISSGAQEQGDLTDKAAVLAEKLAVASKQMSERSGFSADKISELQKLLETNKIALDNMTTGISSSAQISMVAAKNIKSLEETTRRIDKIVDAIVNVTIQTNMLAVNGSIEAARAGEFGRGFSVVAVDIRALANESAENTDKIKDLVRGIQNQIQRVSADTDLSSKNSFAEVEEAKKTTHNLNIIEDNMIKMLTGANEIQRSSDESLIALEQAKKGVDQIAAAAQEASSAAQQASNAASEQSKGMQELAEAIEEISGLADELQNM</sequence>
<evidence type="ECO:0000313" key="4">
    <source>
        <dbReference type="EMBL" id="MEF2113270.1"/>
    </source>
</evidence>
<dbReference type="EMBL" id="JAZHFS010000011">
    <property type="protein sequence ID" value="MEF2113270.1"/>
    <property type="molecule type" value="Genomic_DNA"/>
</dbReference>
<dbReference type="PROSITE" id="PS50111">
    <property type="entry name" value="CHEMOTAXIS_TRANSDUC_2"/>
    <property type="match status" value="2"/>
</dbReference>
<evidence type="ECO:0000256" key="1">
    <source>
        <dbReference type="ARBA" id="ARBA00023224"/>
    </source>
</evidence>